<evidence type="ECO:0000256" key="1">
    <source>
        <dbReference type="SAM" id="SignalP"/>
    </source>
</evidence>
<comment type="caution">
    <text evidence="2">The sequence shown here is derived from an EMBL/GenBank/DDBJ whole genome shotgun (WGS) entry which is preliminary data.</text>
</comment>
<feature type="signal peptide" evidence="1">
    <location>
        <begin position="1"/>
        <end position="24"/>
    </location>
</feature>
<sequence length="231" mass="25345">MKSLIYGVVSILALGLAATLPAQAAEYREVTDSLTGATLKIWNEGNCESFRVNEVVRNDRNDRVVKLAYDIDASCRVSNFTSSFENLPAKTQLTSSTRSGYQCKTLYTNHYLKDPVGLVISSLKMNSLMCWNGSMSYFSAPRYANATAPLSWNHVVNNARFTSIGDTVGRNARISAVADFKTDFVTCRGKTYNMSNSATSNPNGSYSAGFSHDLRGCIVDTVHAETSHYAR</sequence>
<evidence type="ECO:0008006" key="4">
    <source>
        <dbReference type="Google" id="ProtNLM"/>
    </source>
</evidence>
<dbReference type="Proteomes" id="UP000553981">
    <property type="component" value="Unassembled WGS sequence"/>
</dbReference>
<protein>
    <recommendedName>
        <fullName evidence="4">Tat pathway signal sequence domain protein</fullName>
    </recommendedName>
</protein>
<keyword evidence="1" id="KW-0732">Signal</keyword>
<feature type="chain" id="PRO_5031434460" description="Tat pathway signal sequence domain protein" evidence="1">
    <location>
        <begin position="25"/>
        <end position="231"/>
    </location>
</feature>
<dbReference type="RefSeq" id="WP_169761381.1">
    <property type="nucleotide sequence ID" value="NZ_CAMYEK010000008.1"/>
</dbReference>
<name>A0A7Y0YCE6_9ACTO</name>
<organism evidence="2 3">
    <name type="scientific">Mobiluncus curtisii</name>
    <dbReference type="NCBI Taxonomy" id="2051"/>
    <lineage>
        <taxon>Bacteria</taxon>
        <taxon>Bacillati</taxon>
        <taxon>Actinomycetota</taxon>
        <taxon>Actinomycetes</taxon>
        <taxon>Actinomycetales</taxon>
        <taxon>Actinomycetaceae</taxon>
        <taxon>Mobiluncus</taxon>
    </lineage>
</organism>
<evidence type="ECO:0000313" key="2">
    <source>
        <dbReference type="EMBL" id="NMW87042.1"/>
    </source>
</evidence>
<accession>A0A7Y0YCE6</accession>
<gene>
    <name evidence="2" type="ORF">HHJ67_04660</name>
</gene>
<dbReference type="EMBL" id="JABCUI010000002">
    <property type="protein sequence ID" value="NMW87042.1"/>
    <property type="molecule type" value="Genomic_DNA"/>
</dbReference>
<proteinExistence type="predicted"/>
<reference evidence="2 3" key="1">
    <citation type="submission" date="2020-04" db="EMBL/GenBank/DDBJ databases">
        <title>Antimicrobial susceptibility and clonality of vaginal-derived multi-drug resistant Mobiluncus isolates in China.</title>
        <authorList>
            <person name="Zhang X."/>
        </authorList>
    </citation>
    <scope>NUCLEOTIDE SEQUENCE [LARGE SCALE GENOMIC DNA]</scope>
    <source>
        <strain evidence="2 3">19</strain>
    </source>
</reference>
<dbReference type="AlphaFoldDB" id="A0A7Y0YCE6"/>
<evidence type="ECO:0000313" key="3">
    <source>
        <dbReference type="Proteomes" id="UP000553981"/>
    </source>
</evidence>